<protein>
    <submittedName>
        <fullName evidence="1">Uncharacterized protein</fullName>
    </submittedName>
</protein>
<keyword evidence="2" id="KW-1185">Reference proteome</keyword>
<organism evidence="1 2">
    <name type="scientific">Halocatena marina</name>
    <dbReference type="NCBI Taxonomy" id="2934937"/>
    <lineage>
        <taxon>Archaea</taxon>
        <taxon>Methanobacteriati</taxon>
        <taxon>Methanobacteriota</taxon>
        <taxon>Stenosarchaea group</taxon>
        <taxon>Halobacteria</taxon>
        <taxon>Halobacteriales</taxon>
        <taxon>Natronomonadaceae</taxon>
        <taxon>Halocatena</taxon>
    </lineage>
</organism>
<evidence type="ECO:0000313" key="1">
    <source>
        <dbReference type="EMBL" id="MFC7193226.1"/>
    </source>
</evidence>
<proteinExistence type="predicted"/>
<gene>
    <name evidence="1" type="ORF">ACFQL7_27850</name>
</gene>
<reference evidence="1 2" key="1">
    <citation type="journal article" date="2019" name="Int. J. Syst. Evol. Microbiol.">
        <title>The Global Catalogue of Microorganisms (GCM) 10K type strain sequencing project: providing services to taxonomists for standard genome sequencing and annotation.</title>
        <authorList>
            <consortium name="The Broad Institute Genomics Platform"/>
            <consortium name="The Broad Institute Genome Sequencing Center for Infectious Disease"/>
            <person name="Wu L."/>
            <person name="Ma J."/>
        </authorList>
    </citation>
    <scope>NUCLEOTIDE SEQUENCE [LARGE SCALE GENOMIC DNA]</scope>
    <source>
        <strain evidence="1 2">RDMS1</strain>
    </source>
</reference>
<evidence type="ECO:0000313" key="2">
    <source>
        <dbReference type="Proteomes" id="UP001596417"/>
    </source>
</evidence>
<comment type="caution">
    <text evidence="1">The sequence shown here is derived from an EMBL/GenBank/DDBJ whole genome shotgun (WGS) entry which is preliminary data.</text>
</comment>
<dbReference type="Proteomes" id="UP001596417">
    <property type="component" value="Unassembled WGS sequence"/>
</dbReference>
<dbReference type="EMBL" id="JBHTAX010000007">
    <property type="protein sequence ID" value="MFC7193226.1"/>
    <property type="molecule type" value="Genomic_DNA"/>
</dbReference>
<dbReference type="RefSeq" id="WP_390207062.1">
    <property type="nucleotide sequence ID" value="NZ_JBHSZC010000006.1"/>
</dbReference>
<dbReference type="AlphaFoldDB" id="A0ABD5YY12"/>
<accession>A0ABD5YY12</accession>
<sequence>MKTPVLVDTAALVPPIDHCLRCLRPVILDQTALEQFGMEVRSNG</sequence>
<name>A0ABD5YY12_9EURY</name>